<dbReference type="SUPFAM" id="SSF75217">
    <property type="entry name" value="alpha/beta knot"/>
    <property type="match status" value="1"/>
</dbReference>
<dbReference type="InterPro" id="IPR053888">
    <property type="entry name" value="MRM3-like_sub_bind"/>
</dbReference>
<reference evidence="5 6" key="1">
    <citation type="journal article" date="2014" name="Genome Biol. Evol.">
        <title>Molecular evolution of the substrate utilization strategies and putative virulence factors in mosquito-associated Spiroplasma species.</title>
        <authorList>
            <person name="Chang T.H."/>
            <person name="Lo W.S."/>
            <person name="Ku C."/>
            <person name="Chen L.L."/>
            <person name="Kuo C.H."/>
        </authorList>
    </citation>
    <scope>NUCLEOTIDE SEQUENCE [LARGE SCALE GENOMIC DNA]</scope>
    <source>
        <strain evidence="5">Ar-1343</strain>
    </source>
</reference>
<dbReference type="InterPro" id="IPR001537">
    <property type="entry name" value="SpoU_MeTrfase"/>
</dbReference>
<dbReference type="SMART" id="SM00967">
    <property type="entry name" value="SpoU_sub_bind"/>
    <property type="match status" value="1"/>
</dbReference>
<dbReference type="Pfam" id="PF00588">
    <property type="entry name" value="SpoU_methylase"/>
    <property type="match status" value="1"/>
</dbReference>
<comment type="similarity">
    <text evidence="1">Belongs to the class IV-like SAM-binding methyltransferase superfamily. RNA methyltransferase TrmH family.</text>
</comment>
<dbReference type="OrthoDB" id="9794400at2"/>
<dbReference type="STRING" id="1276257.SSABA_v1c06210"/>
<dbReference type="PATRIC" id="fig|1276257.3.peg.631"/>
<proteinExistence type="inferred from homology"/>
<dbReference type="eggNOG" id="COG0566">
    <property type="taxonomic scope" value="Bacteria"/>
</dbReference>
<dbReference type="Gene3D" id="3.40.1280.10">
    <property type="match status" value="1"/>
</dbReference>
<dbReference type="AlphaFoldDB" id="W6AA14"/>
<organism evidence="5 6">
    <name type="scientific">Spiroplasma sabaudiense Ar-1343</name>
    <dbReference type="NCBI Taxonomy" id="1276257"/>
    <lineage>
        <taxon>Bacteria</taxon>
        <taxon>Bacillati</taxon>
        <taxon>Mycoplasmatota</taxon>
        <taxon>Mollicutes</taxon>
        <taxon>Entomoplasmatales</taxon>
        <taxon>Spiroplasmataceae</taxon>
        <taxon>Spiroplasma</taxon>
    </lineage>
</organism>
<dbReference type="InterPro" id="IPR029026">
    <property type="entry name" value="tRNA_m1G_MTases_N"/>
</dbReference>
<protein>
    <submittedName>
        <fullName evidence="5">RNA methyltransferase, TrmH family</fullName>
    </submittedName>
</protein>
<name>W6AA14_9MOLU</name>
<evidence type="ECO:0000256" key="1">
    <source>
        <dbReference type="ARBA" id="ARBA00007228"/>
    </source>
</evidence>
<keyword evidence="3 5" id="KW-0808">Transferase</keyword>
<feature type="domain" description="RNA 2-O ribose methyltransferase substrate binding" evidence="4">
    <location>
        <begin position="34"/>
        <end position="99"/>
    </location>
</feature>
<dbReference type="KEGG" id="ssab:SSABA_v1c06210"/>
<sequence length="249" mass="27716">MTKATKITAISNQLIQDLLLLRQAKFQKEKGLFLIEGENLIKEAIINQQLVKLLTNGTSPDWVPDFVEKFEVTPEIIKKLSDTKSPQNFIGVVAIKEKEFDWTHNILVLEDIQDPGNMGSLIRSAKAFGYSTIVASPSCVSFFNPKVIRSTQGYIFSTNLKTMNLVDFLTIARSKKYQIIGTNIHEKSSPLESITSNNKKVLLLGNEGKGLSSIISKFISTNFVIEMNEQVESLNVSVAGAIIMNLTFN</sequence>
<gene>
    <name evidence="5" type="primary">spoU</name>
    <name evidence="5" type="ORF">SSABA_v1c06210</name>
</gene>
<dbReference type="SUPFAM" id="SSF55315">
    <property type="entry name" value="L30e-like"/>
    <property type="match status" value="1"/>
</dbReference>
<dbReference type="HOGENOM" id="CLU_021322_3_2_14"/>
<dbReference type="PANTHER" id="PTHR43191:SF2">
    <property type="entry name" value="RRNA METHYLTRANSFERASE 3, MITOCHONDRIAL"/>
    <property type="match status" value="1"/>
</dbReference>
<dbReference type="InterPro" id="IPR051259">
    <property type="entry name" value="rRNA_Methyltransferase"/>
</dbReference>
<dbReference type="InterPro" id="IPR029064">
    <property type="entry name" value="Ribosomal_eL30-like_sf"/>
</dbReference>
<evidence type="ECO:0000256" key="3">
    <source>
        <dbReference type="ARBA" id="ARBA00022679"/>
    </source>
</evidence>
<dbReference type="InterPro" id="IPR029028">
    <property type="entry name" value="Alpha/beta_knot_MTases"/>
</dbReference>
<keyword evidence="6" id="KW-1185">Reference proteome</keyword>
<evidence type="ECO:0000313" key="6">
    <source>
        <dbReference type="Proteomes" id="UP000019265"/>
    </source>
</evidence>
<evidence type="ECO:0000256" key="2">
    <source>
        <dbReference type="ARBA" id="ARBA00022603"/>
    </source>
</evidence>
<dbReference type="GO" id="GO:0003723">
    <property type="term" value="F:RNA binding"/>
    <property type="evidence" value="ECO:0007669"/>
    <property type="project" value="InterPro"/>
</dbReference>
<evidence type="ECO:0000259" key="4">
    <source>
        <dbReference type="SMART" id="SM00967"/>
    </source>
</evidence>
<dbReference type="Gene3D" id="3.30.1330.30">
    <property type="match status" value="1"/>
</dbReference>
<dbReference type="EMBL" id="CP006934">
    <property type="protein sequence ID" value="AHI54023.1"/>
    <property type="molecule type" value="Genomic_DNA"/>
</dbReference>
<dbReference type="CDD" id="cd18095">
    <property type="entry name" value="SpoU-like_rRNA-MTase"/>
    <property type="match status" value="1"/>
</dbReference>
<keyword evidence="2 5" id="KW-0489">Methyltransferase</keyword>
<dbReference type="GO" id="GO:0006396">
    <property type="term" value="P:RNA processing"/>
    <property type="evidence" value="ECO:0007669"/>
    <property type="project" value="InterPro"/>
</dbReference>
<dbReference type="GO" id="GO:0008173">
    <property type="term" value="F:RNA methyltransferase activity"/>
    <property type="evidence" value="ECO:0007669"/>
    <property type="project" value="InterPro"/>
</dbReference>
<dbReference type="RefSeq" id="WP_025251162.1">
    <property type="nucleotide sequence ID" value="NZ_CP006934.1"/>
</dbReference>
<dbReference type="PANTHER" id="PTHR43191">
    <property type="entry name" value="RRNA METHYLTRANSFERASE 3"/>
    <property type="match status" value="1"/>
</dbReference>
<evidence type="ECO:0000313" key="5">
    <source>
        <dbReference type="EMBL" id="AHI54023.1"/>
    </source>
</evidence>
<dbReference type="Proteomes" id="UP000019265">
    <property type="component" value="Chromosome"/>
</dbReference>
<dbReference type="Pfam" id="PF22435">
    <property type="entry name" value="MRM3-like_sub_bind"/>
    <property type="match status" value="1"/>
</dbReference>
<dbReference type="GO" id="GO:0032259">
    <property type="term" value="P:methylation"/>
    <property type="evidence" value="ECO:0007669"/>
    <property type="project" value="UniProtKB-KW"/>
</dbReference>
<dbReference type="GO" id="GO:0005737">
    <property type="term" value="C:cytoplasm"/>
    <property type="evidence" value="ECO:0007669"/>
    <property type="project" value="UniProtKB-ARBA"/>
</dbReference>
<accession>W6AA14</accession>
<dbReference type="InterPro" id="IPR013123">
    <property type="entry name" value="SpoU_subst-bd"/>
</dbReference>